<evidence type="ECO:0000313" key="6">
    <source>
        <dbReference type="Proteomes" id="UP000295680"/>
    </source>
</evidence>
<feature type="compositionally biased region" description="Pro residues" evidence="1">
    <location>
        <begin position="2657"/>
        <end position="2668"/>
    </location>
</feature>
<feature type="compositionally biased region" description="Low complexity" evidence="1">
    <location>
        <begin position="78"/>
        <end position="109"/>
    </location>
</feature>
<dbReference type="EMBL" id="SLWS01000002">
    <property type="protein sequence ID" value="TCO62801.1"/>
    <property type="molecule type" value="Genomic_DNA"/>
</dbReference>
<dbReference type="Gene3D" id="2.60.40.10">
    <property type="entry name" value="Immunoglobulins"/>
    <property type="match status" value="10"/>
</dbReference>
<feature type="domain" description="DUF7927" evidence="4">
    <location>
        <begin position="2530"/>
        <end position="2650"/>
    </location>
</feature>
<dbReference type="Proteomes" id="UP000295680">
    <property type="component" value="Unassembled WGS sequence"/>
</dbReference>
<gene>
    <name evidence="5" type="ORF">EV192_102940</name>
</gene>
<dbReference type="RefSeq" id="WP_243726802.1">
    <property type="nucleotide sequence ID" value="NZ_SLWS01000002.1"/>
</dbReference>
<feature type="region of interest" description="Disordered" evidence="1">
    <location>
        <begin position="563"/>
        <end position="597"/>
    </location>
</feature>
<dbReference type="InterPro" id="IPR047589">
    <property type="entry name" value="DUF11_rpt"/>
</dbReference>
<feature type="domain" description="DUF7927" evidence="4">
    <location>
        <begin position="2274"/>
        <end position="2396"/>
    </location>
</feature>
<feature type="region of interest" description="Disordered" evidence="1">
    <location>
        <begin position="2621"/>
        <end position="2669"/>
    </location>
</feature>
<feature type="domain" description="DUF11" evidence="3">
    <location>
        <begin position="481"/>
        <end position="578"/>
    </location>
</feature>
<feature type="domain" description="DUF7927" evidence="4">
    <location>
        <begin position="992"/>
        <end position="1112"/>
    </location>
</feature>
<feature type="region of interest" description="Disordered" evidence="1">
    <location>
        <begin position="966"/>
        <end position="986"/>
    </location>
</feature>
<feature type="domain" description="DUF7927" evidence="4">
    <location>
        <begin position="1891"/>
        <end position="2012"/>
    </location>
</feature>
<dbReference type="InterPro" id="IPR001434">
    <property type="entry name" value="OmcB-like_DUF11"/>
</dbReference>
<feature type="region of interest" description="Disordered" evidence="1">
    <location>
        <begin position="39"/>
        <end position="120"/>
    </location>
</feature>
<dbReference type="GO" id="GO:0005975">
    <property type="term" value="P:carbohydrate metabolic process"/>
    <property type="evidence" value="ECO:0007669"/>
    <property type="project" value="UniProtKB-ARBA"/>
</dbReference>
<feature type="domain" description="DUF7927" evidence="4">
    <location>
        <begin position="1502"/>
        <end position="1629"/>
    </location>
</feature>
<feature type="domain" description="DUF7927" evidence="4">
    <location>
        <begin position="2402"/>
        <end position="2524"/>
    </location>
</feature>
<feature type="region of interest" description="Disordered" evidence="1">
    <location>
        <begin position="1981"/>
        <end position="2014"/>
    </location>
</feature>
<feature type="region of interest" description="Disordered" evidence="1">
    <location>
        <begin position="2505"/>
        <end position="2526"/>
    </location>
</feature>
<feature type="domain" description="DUF7927" evidence="4">
    <location>
        <begin position="1118"/>
        <end position="1240"/>
    </location>
</feature>
<name>A0A4R2JRC4_9PSEU</name>
<feature type="domain" description="DUF7927" evidence="4">
    <location>
        <begin position="2018"/>
        <end position="2140"/>
    </location>
</feature>
<feature type="region of interest" description="Disordered" evidence="1">
    <location>
        <begin position="838"/>
        <end position="858"/>
    </location>
</feature>
<feature type="transmembrane region" description="Helical" evidence="2">
    <location>
        <begin position="2678"/>
        <end position="2698"/>
    </location>
</feature>
<dbReference type="InterPro" id="IPR057687">
    <property type="entry name" value="DUF7927"/>
</dbReference>
<organism evidence="5 6">
    <name type="scientific">Actinocrispum wychmicini</name>
    <dbReference type="NCBI Taxonomy" id="1213861"/>
    <lineage>
        <taxon>Bacteria</taxon>
        <taxon>Bacillati</taxon>
        <taxon>Actinomycetota</taxon>
        <taxon>Actinomycetes</taxon>
        <taxon>Pseudonocardiales</taxon>
        <taxon>Pseudonocardiaceae</taxon>
        <taxon>Actinocrispum</taxon>
    </lineage>
</organism>
<evidence type="ECO:0000313" key="5">
    <source>
        <dbReference type="EMBL" id="TCO62801.1"/>
    </source>
</evidence>
<evidence type="ECO:0000256" key="1">
    <source>
        <dbReference type="SAM" id="MobiDB-lite"/>
    </source>
</evidence>
<dbReference type="Pfam" id="PF25549">
    <property type="entry name" value="DUF7927"/>
    <property type="match status" value="15"/>
</dbReference>
<feature type="region of interest" description="Disordered" evidence="1">
    <location>
        <begin position="2364"/>
        <end position="2398"/>
    </location>
</feature>
<comment type="caution">
    <text evidence="5">The sequence shown here is derived from an EMBL/GenBank/DDBJ whole genome shotgun (WGS) entry which is preliminary data.</text>
</comment>
<feature type="domain" description="DUF7927" evidence="4">
    <location>
        <begin position="1762"/>
        <end position="1884"/>
    </location>
</feature>
<dbReference type="Pfam" id="PF01345">
    <property type="entry name" value="DUF11"/>
    <property type="match status" value="2"/>
</dbReference>
<accession>A0A4R2JRC4</accession>
<sequence length="2707" mass="277989">MLVRHGRLGRERLRRLRSVVAVVVVVLLLGAPATATVTEPATPTVTSTPDTPQEHPSATGGPATSLPPGADATPATSATGRPPRATDTPTTSTPSSSAEPTAPAASPGPQSRGAGTERPIGPVPVYSGLAHGGITMAANSVVQCAPGVFCDAMANNANSVSWIKVDPAAPGNTASTARLNLPAGAKVLNARLYWQFNPVGTGGFPTGSGDGTVGNKVSVKAPGSTTYTSVTATSYDWFDALGSGFPTLYAYGGAVDVTSLVTAAGAGDYTVADIQACQGQSANRSSNLGCWGGWSLVAAYELPSEPLRYLQVWDGLQKVAGGGSPASAVISLSGIKAPASRQPNVALGIVAGDGDANITGDYLEVGQDAASLQRISVPAPAGVVTNNAFSSRIDEVTATGSGTNVTTRDPNPVNNVGYDSRTIDITGKVPAGASQLQVKIGTTGDALYPQVVWLVTDALEPDLQITKANDPPGNTNDAPPGYVTKGQEVAYTFDVANKHADGTTNDLDTATNVVLTDTLPAGVTYVAGSNPDCSATGQVVTCRLRDLGPGQSQQVGFKVKVGPDVPDGTKLDNTGQLTFRGKDTGRPQERTSNTVRNTVTSPKYQLTKSVDRPEAVPGDILTYTVTLRNTGFIPVPALTVRDTLPPGTSYLSATPSKGTASGSGPIDWAVPGLAVGETVTLTVKVRVEEAAIGKDLVNRAAVPIGPPPVVPPDNRCPDDPAAACVTTKVPAPSYTVKKTADKQSANPGDTVRYTVTVTNTGRVTAAGLKIVDDLTGVLDDADYQNDASATTGTVSYATPKVTWAGSLAAGEKVTVTYSVKVKKPNPGNNKLVNAVSSDNPGGNCPPGSTDPDCSTTTPVSGLEIKKSVDKSSANPGDVVKYTVTVKNTGQTPYSGATFTDDLTQVLDDADYQNDGAATVGAVSYVPPKLTWTGNVAVGQTVTVTYSVKVKNPNPGDHKLINAVSSETPGGDCPPGSTDPDCSTTTPVSGLEIKKVADKPSANPGDVVKYTVTVKNTGQTPYSGATFTDDLTQVLDDADYQNDGAATVGSVSYAAPKLTWRGDVPVGQTVTVTYSVKVKKPNPGDNKLVNAVSSDTPGGNCPPGSKDPACTTTTPVSGLEIKKSVDKSSANPGDVVKYTVTVRNTGQTPYSGATFTDDLTQVLDDADYQNDGAATAGAVTYAAPKLTWSGDVAVGGTVTVTYSVKVKNPNPGDHKLINGVSSDTPGGDCPPGSTDPDCSTTTPVSGLEIKKVVDKASANPGDVVKYTVTVKNTGQTKQTGATFTDDLTQVLDDADYQNDGAGTAGVVTYAAPKLTWVGDIPVGQTVTVTYSVKVKNPNHGDHKLINAISTDTPGGNCPPGSTDPDCSTTTPVSGLLIRKVADKESADPGDVVKYTITVKNTGQTRQNSASFTDDLTQVLDDADYQNDAAATTGTLSYAAPKLSWNGPLGIGEQATVTYTVKIKNPNPGDKKLTNVVTSDTPGNNCPPGSTDPNCTTTLPSRELTIKKTSDKQSANPGDVVTYTVTVTNTGKIDLVGAEAARVTDDLTAVLDDADYQNDAKASPVAGGFVFTAPNLVWTGDLLVGQSTTLTYSVKVKNPVTGDHKLRNGVSSNTPGNCPPESDNPDCSTTTPVAGLEIKKTVDKSSANPGDVVKYTVTVKNTGQTKLTGATFTDDLTQVLDDADYQNDGAATAGAVSYVAPKLTWTGDVAVGETVTVTYSVKVKKPNPGDNKLVNAVSSETPGGNCPPGSKDPACTTTTPVSGMEIKKTVDKTSVNPGDVVKYTVTVRNTGQTPYSGATFTDDLTQVLDDADYQNDGVATAGAVTYAAPKLTWSGDVAVGGTVTVTYSVKVKNPNPGDHKLINAVSSKTPGGDCPPGSTDPDCSTTTLVSGLEIKKVVDKSSANPGDVVKYTVTVKNTGQTPYSGATFTDDLTQVLDDADYQNDVAATAGVVTYVAPKLSWSGDVAVGGTVAVTYSVKVKNPNPGDNRLKNAVSSETPGGDCPPGSTDPDCSTTTPVSGLEIKKTVDKSSANPGDVVKYTVTVKNTGQTPYSGATFTDDLTQVLDDADYQNDGAATAGVVTYAAPKLTWTGDVAVGGTVTVTYSVRVKKPNPGDNKLVNVVSSDTPGGNCPPGSKDPACTTTTPVSGLEIKKTVDKSSVNPGDVVKYTVTVRNTGQTPYSGATFTDDLTRVLDDADYQNDGAATAGVITYAAPKLTWSGDVAVGGMVTVTYSVKVKNPNPGDHKLVNAVSSETPGGDCPPGSTDPDCSTTTPVSGLEIKKTVDKSSVNPGDVVKYTVTVKNTGQTPYSGATFTDDLTQVLDDADYQNDAAATAGSVMYTPPKLTWTGDLAIGQTVTVTYSVKVKNPNPGDNRLKNAVSSETPGGDCPPGSTDPDCSTTTPVSGLEIKKTVDKASANPGDVVKYTVTVKNTGQTPYSGATFTDDLTQVLDDADYQNDGAATAGSITYAAPKLTWTGDVAVGGTVTVTYSVKVKKPNSGDHKLVNAVSSETPGGDCPPGSTDPDCSTTTPVSGLEIKKTVDKTSANPGDVVKYTVTVRNTGQTTLDGATFTDDLSGVLDDATYSGDAKATVGTVTYAEPKLTWKGDLGPGVSAVVNYSVTVKSPPTGDRRLRNVVTSDTPGGDCPPGSTDPDCGTDTSVPPDNPPPPLPVRPPSLAGTGYPLITQSLLAGGLLVLGGLLVFAGRRPRRRRS</sequence>
<keyword evidence="2" id="KW-0812">Transmembrane</keyword>
<dbReference type="NCBIfam" id="TIGR01451">
    <property type="entry name" value="B_ant_repeat"/>
    <property type="match status" value="17"/>
</dbReference>
<feature type="domain" description="DUF7927" evidence="4">
    <location>
        <begin position="2146"/>
        <end position="2268"/>
    </location>
</feature>
<dbReference type="PANTHER" id="PTHR34819:SF3">
    <property type="entry name" value="CELL SURFACE PROTEIN"/>
    <property type="match status" value="1"/>
</dbReference>
<dbReference type="PANTHER" id="PTHR34819">
    <property type="entry name" value="LARGE CYSTEINE-RICH PERIPLASMIC PROTEIN OMCB"/>
    <property type="match status" value="1"/>
</dbReference>
<feature type="domain" description="DUF7927" evidence="4">
    <location>
        <begin position="734"/>
        <end position="856"/>
    </location>
</feature>
<feature type="domain" description="DUF7927" evidence="4">
    <location>
        <begin position="862"/>
        <end position="984"/>
    </location>
</feature>
<reference evidence="5 6" key="1">
    <citation type="submission" date="2019-03" db="EMBL/GenBank/DDBJ databases">
        <title>Genomic Encyclopedia of Type Strains, Phase IV (KMG-IV): sequencing the most valuable type-strain genomes for metagenomic binning, comparative biology and taxonomic classification.</title>
        <authorList>
            <person name="Goeker M."/>
        </authorList>
    </citation>
    <scope>NUCLEOTIDE SEQUENCE [LARGE SCALE GENOMIC DNA]</scope>
    <source>
        <strain evidence="5 6">DSM 45934</strain>
    </source>
</reference>
<proteinExistence type="predicted"/>
<keyword evidence="2" id="KW-1133">Transmembrane helix</keyword>
<feature type="domain" description="DUF7927" evidence="4">
    <location>
        <begin position="1381"/>
        <end position="1496"/>
    </location>
</feature>
<evidence type="ECO:0000259" key="4">
    <source>
        <dbReference type="Pfam" id="PF25549"/>
    </source>
</evidence>
<dbReference type="InterPro" id="IPR013783">
    <property type="entry name" value="Ig-like_fold"/>
</dbReference>
<protein>
    <submittedName>
        <fullName evidence="5">Putative repeat protein (TIGR01451 family)/fimbrial isopeptide formation D2 family protein</fullName>
    </submittedName>
</protein>
<feature type="region of interest" description="Disordered" evidence="1">
    <location>
        <begin position="2249"/>
        <end position="2270"/>
    </location>
</feature>
<evidence type="ECO:0000259" key="3">
    <source>
        <dbReference type="Pfam" id="PF01345"/>
    </source>
</evidence>
<feature type="domain" description="DUF11" evidence="3">
    <location>
        <begin position="605"/>
        <end position="702"/>
    </location>
</feature>
<keyword evidence="2" id="KW-0472">Membrane</keyword>
<keyword evidence="6" id="KW-1185">Reference proteome</keyword>
<dbReference type="InterPro" id="IPR051172">
    <property type="entry name" value="Chlamydia_OmcB"/>
</dbReference>
<feature type="compositionally biased region" description="Basic and acidic residues" evidence="1">
    <location>
        <begin position="580"/>
        <end position="589"/>
    </location>
</feature>
<feature type="compositionally biased region" description="Low complexity" evidence="1">
    <location>
        <begin position="39"/>
        <end position="49"/>
    </location>
</feature>
<evidence type="ECO:0000256" key="2">
    <source>
        <dbReference type="SAM" id="Phobius"/>
    </source>
</evidence>
<feature type="domain" description="DUF7927" evidence="4">
    <location>
        <begin position="1247"/>
        <end position="1368"/>
    </location>
</feature>
<feature type="domain" description="DUF7927" evidence="4">
    <location>
        <begin position="1634"/>
        <end position="1756"/>
    </location>
</feature>